<dbReference type="EMBL" id="CM002242">
    <property type="protein sequence ID" value="ESA41927.1"/>
    <property type="molecule type" value="Genomic_DNA"/>
</dbReference>
<name>V5IKJ6_NEUCR</name>
<gene>
    <name evidence="1" type="ORF">NCU17224</name>
</gene>
<dbReference type="AlphaFoldDB" id="V5IKJ6"/>
<protein>
    <submittedName>
        <fullName evidence="1">Uncharacterized protein</fullName>
    </submittedName>
</protein>
<keyword evidence="2" id="KW-1185">Reference proteome</keyword>
<accession>V5IKJ6</accession>
<evidence type="ECO:0000313" key="2">
    <source>
        <dbReference type="Proteomes" id="UP000001805"/>
    </source>
</evidence>
<organism evidence="1 2">
    <name type="scientific">Neurospora crassa (strain ATCC 24698 / 74-OR23-1A / CBS 708.71 / DSM 1257 / FGSC 987)</name>
    <dbReference type="NCBI Taxonomy" id="367110"/>
    <lineage>
        <taxon>Eukaryota</taxon>
        <taxon>Fungi</taxon>
        <taxon>Dikarya</taxon>
        <taxon>Ascomycota</taxon>
        <taxon>Pezizomycotina</taxon>
        <taxon>Sordariomycetes</taxon>
        <taxon>Sordariomycetidae</taxon>
        <taxon>Sordariales</taxon>
        <taxon>Sordariaceae</taxon>
        <taxon>Neurospora</taxon>
    </lineage>
</organism>
<evidence type="ECO:0000313" key="1">
    <source>
        <dbReference type="EMBL" id="ESA41927.1"/>
    </source>
</evidence>
<sequence>MNHSAPLVRCLPALRLCIREYASRPRPRLGNTLSLEHVSRSHSSRNEDEFSNLPSLLSFSKEPEFWPCTAPSCGRPAGFRTRPRVPRREGWPAPSLRETAMSLTLFVFLLVRFLNFACVPFATDTGLSHSQGPHSLSALDRQDRMGKYGEVY</sequence>
<reference evidence="1 2" key="1">
    <citation type="journal article" date="2003" name="Nature">
        <title>The genome sequence of the filamentous fungus Neurospora crassa.</title>
        <authorList>
            <person name="Galagan J.E."/>
            <person name="Calvo S.E."/>
            <person name="Borkovich K.A."/>
            <person name="Selker E.U."/>
            <person name="Read N.D."/>
            <person name="Jaffe D."/>
            <person name="FitzHugh W."/>
            <person name="Ma L.J."/>
            <person name="Smirnov S."/>
            <person name="Purcell S."/>
            <person name="Rehman B."/>
            <person name="Elkins T."/>
            <person name="Engels R."/>
            <person name="Wang S."/>
            <person name="Nielsen C.B."/>
            <person name="Butler J."/>
            <person name="Endrizzi M."/>
            <person name="Qui D."/>
            <person name="Ianakiev P."/>
            <person name="Bell-Pedersen D."/>
            <person name="Nelson M.A."/>
            <person name="Werner-Washburne M."/>
            <person name="Selitrennikoff C.P."/>
            <person name="Kinsey J.A."/>
            <person name="Braun E.L."/>
            <person name="Zelter A."/>
            <person name="Schulte U."/>
            <person name="Kothe G.O."/>
            <person name="Jedd G."/>
            <person name="Mewes W."/>
            <person name="Staben C."/>
            <person name="Marcotte E."/>
            <person name="Greenberg D."/>
            <person name="Roy A."/>
            <person name="Foley K."/>
            <person name="Naylor J."/>
            <person name="Stange-Thomann N."/>
            <person name="Barrett R."/>
            <person name="Gnerre S."/>
            <person name="Kamal M."/>
            <person name="Kamvysselis M."/>
            <person name="Mauceli E."/>
            <person name="Bielke C."/>
            <person name="Rudd S."/>
            <person name="Frishman D."/>
            <person name="Krystofova S."/>
            <person name="Rasmussen C."/>
            <person name="Metzenberg R.L."/>
            <person name="Perkins D.D."/>
            <person name="Kroken S."/>
            <person name="Cogoni C."/>
            <person name="Macino G."/>
            <person name="Catcheside D."/>
            <person name="Li W."/>
            <person name="Pratt R.J."/>
            <person name="Osmani S.A."/>
            <person name="DeSouza C.P."/>
            <person name="Glass L."/>
            <person name="Orbach M.J."/>
            <person name="Berglund J.A."/>
            <person name="Voelker R."/>
            <person name="Yarden O."/>
            <person name="Plamann M."/>
            <person name="Seiler S."/>
            <person name="Dunlap J."/>
            <person name="Radford A."/>
            <person name="Aramayo R."/>
            <person name="Natvig D.O."/>
            <person name="Alex L.A."/>
            <person name="Mannhaupt G."/>
            <person name="Ebbole D.J."/>
            <person name="Freitag M."/>
            <person name="Paulsen I."/>
            <person name="Sachs M.S."/>
            <person name="Lander E.S."/>
            <person name="Nusbaum C."/>
            <person name="Birren B."/>
        </authorList>
    </citation>
    <scope>NUCLEOTIDE SEQUENCE [LARGE SCALE GENOMIC DNA]</scope>
    <source>
        <strain evidence="2">ATCC 24698 / 74-OR23-1A / CBS 708.71 / DSM 1257 / FGSC 987</strain>
    </source>
</reference>
<dbReference type="VEuPathDB" id="FungiDB:NCU17224"/>
<dbReference type="Proteomes" id="UP000001805">
    <property type="component" value="Chromosome 7, Linkage Group VII"/>
</dbReference>
<dbReference type="KEGG" id="ncr:NCU17224"/>
<proteinExistence type="predicted"/>
<dbReference type="RefSeq" id="XP_011395366.1">
    <property type="nucleotide sequence ID" value="XM_011397064.1"/>
</dbReference>
<dbReference type="GeneID" id="23569841"/>
<dbReference type="InParanoid" id="V5IKJ6"/>